<reference evidence="3" key="1">
    <citation type="journal article" date="2020" name="mSystems">
        <title>Genome- and Community-Level Interaction Insights into Carbon Utilization and Element Cycling Functions of Hydrothermarchaeota in Hydrothermal Sediment.</title>
        <authorList>
            <person name="Zhou Z."/>
            <person name="Liu Y."/>
            <person name="Xu W."/>
            <person name="Pan J."/>
            <person name="Luo Z.H."/>
            <person name="Li M."/>
        </authorList>
    </citation>
    <scope>NUCLEOTIDE SEQUENCE [LARGE SCALE GENOMIC DNA]</scope>
    <source>
        <strain evidence="3">SpSt-289</strain>
    </source>
</reference>
<dbReference type="InterPro" id="IPR022742">
    <property type="entry name" value="Hydrolase_4"/>
</dbReference>
<dbReference type="Gene3D" id="3.40.50.1820">
    <property type="entry name" value="alpha/beta hydrolase"/>
    <property type="match status" value="1"/>
</dbReference>
<feature type="chain" id="PRO_5027869280" evidence="1">
    <location>
        <begin position="22"/>
        <end position="285"/>
    </location>
</feature>
<dbReference type="InterPro" id="IPR053145">
    <property type="entry name" value="AB_hydrolase_Est10"/>
</dbReference>
<sequence length="285" mass="30740">MTQGWTTALLVWMMLSGCVSAVPTMTSEQIEAQPAVWIDPLTGDALPTPALAGITREQREVRFVSGDVTLAGELDLPLSEGDAALVFIIHHSGPATRNAYGYMAELLTKAGFAVFRFDKRGTGLSEGEYGCCEAEDALAAYRAAVTQAGIDRSRVFIAAQSIGSEHLATHFAAFAEVQQPAGVVLLSSLLGPEHIVNIKAPLHIIVSDSEPNLDAITVQAVEAHRSQTGYESSYYIAEHSEHTLFDITEGPIDWSDPAWVKRYHRGAMQSMVAWLQAQAAKVGSR</sequence>
<dbReference type="GO" id="GO:0052689">
    <property type="term" value="F:carboxylic ester hydrolase activity"/>
    <property type="evidence" value="ECO:0007669"/>
    <property type="project" value="TreeGrafter"/>
</dbReference>
<comment type="caution">
    <text evidence="3">The sequence shown here is derived from an EMBL/GenBank/DDBJ whole genome shotgun (WGS) entry which is preliminary data.</text>
</comment>
<organism evidence="3">
    <name type="scientific">Caldilinea aerophila</name>
    <dbReference type="NCBI Taxonomy" id="133453"/>
    <lineage>
        <taxon>Bacteria</taxon>
        <taxon>Bacillati</taxon>
        <taxon>Chloroflexota</taxon>
        <taxon>Caldilineae</taxon>
        <taxon>Caldilineales</taxon>
        <taxon>Caldilineaceae</taxon>
        <taxon>Caldilinea</taxon>
    </lineage>
</organism>
<evidence type="ECO:0000256" key="1">
    <source>
        <dbReference type="SAM" id="SignalP"/>
    </source>
</evidence>
<dbReference type="Pfam" id="PF12146">
    <property type="entry name" value="Hydrolase_4"/>
    <property type="match status" value="1"/>
</dbReference>
<dbReference type="EMBL" id="DSMG01000107">
    <property type="protein sequence ID" value="HDX31968.1"/>
    <property type="molecule type" value="Genomic_DNA"/>
</dbReference>
<name>A0A7C1JX24_9CHLR</name>
<feature type="domain" description="Serine aminopeptidase S33" evidence="2">
    <location>
        <begin position="86"/>
        <end position="203"/>
    </location>
</feature>
<keyword evidence="3" id="KW-0378">Hydrolase</keyword>
<evidence type="ECO:0000313" key="3">
    <source>
        <dbReference type="EMBL" id="HDX31968.1"/>
    </source>
</evidence>
<keyword evidence="1" id="KW-0732">Signal</keyword>
<dbReference type="SUPFAM" id="SSF53474">
    <property type="entry name" value="alpha/beta-Hydrolases"/>
    <property type="match status" value="1"/>
</dbReference>
<accession>A0A7C1JX24</accession>
<evidence type="ECO:0000259" key="2">
    <source>
        <dbReference type="Pfam" id="PF12146"/>
    </source>
</evidence>
<dbReference type="InterPro" id="IPR029058">
    <property type="entry name" value="AB_hydrolase_fold"/>
</dbReference>
<feature type="signal peptide" evidence="1">
    <location>
        <begin position="1"/>
        <end position="21"/>
    </location>
</feature>
<dbReference type="AlphaFoldDB" id="A0A7C1JX24"/>
<gene>
    <name evidence="3" type="ORF">ENQ20_10840</name>
</gene>
<proteinExistence type="predicted"/>
<dbReference type="PANTHER" id="PTHR43265">
    <property type="entry name" value="ESTERASE ESTD"/>
    <property type="match status" value="1"/>
</dbReference>
<protein>
    <submittedName>
        <fullName evidence="3">Alpha/beta hydrolase</fullName>
    </submittedName>
</protein>
<dbReference type="PANTHER" id="PTHR43265:SF1">
    <property type="entry name" value="ESTERASE ESTD"/>
    <property type="match status" value="1"/>
</dbReference>